<keyword evidence="5" id="KW-1185">Reference proteome</keyword>
<accession>A0A2I0R423</accession>
<sequence>MKNPATPVQFKNGVLMKNRFMLAPLTNTQSHENGQLSEDEFRWLSMRAKGQFGMVMTCASHVQKEGKGFPRQLGIFSDELMEGHKKLTSAIKAHDSLAVIQLQHAGMRSPKELLETEPQCPSDNKEHGARGLTLEEVKILKNDFVSAAVRAKACGYDGVEIHGAHGYILTQFLSSEINKRTDEYGGSLENRARLLFEIVNETRGRCGDDFLLGVRLSPERFGMKLKEVLTVSQQLIDGNKIDFLDISLWDVFKHPVEEEHADKTLLAHFLELDFKDVKFTVAGKIRNGKEVHEVLENGVDFVTIGRSAILHHDFPQKVIDNSSFEPIETPISKSYLNAEGLSDDFVNYMKRWKGFVKE</sequence>
<evidence type="ECO:0000313" key="4">
    <source>
        <dbReference type="EMBL" id="PKR81325.1"/>
    </source>
</evidence>
<evidence type="ECO:0000313" key="5">
    <source>
        <dbReference type="Proteomes" id="UP000236654"/>
    </source>
</evidence>
<reference evidence="4 5" key="1">
    <citation type="submission" date="2017-12" db="EMBL/GenBank/DDBJ databases">
        <title>The draft genome sequence of Brumimicrobium saltpan LHR20.</title>
        <authorList>
            <person name="Do Z.-J."/>
            <person name="Luo H.-R."/>
        </authorList>
    </citation>
    <scope>NUCLEOTIDE SEQUENCE [LARGE SCALE GENOMIC DNA]</scope>
    <source>
        <strain evidence="4 5">LHR20</strain>
    </source>
</reference>
<dbReference type="AlphaFoldDB" id="A0A2I0R423"/>
<dbReference type="Gene3D" id="3.20.20.70">
    <property type="entry name" value="Aldolase class I"/>
    <property type="match status" value="1"/>
</dbReference>
<comment type="caution">
    <text evidence="4">The sequence shown here is derived from an EMBL/GenBank/DDBJ whole genome shotgun (WGS) entry which is preliminary data.</text>
</comment>
<evidence type="ECO:0000256" key="1">
    <source>
        <dbReference type="ARBA" id="ARBA00022630"/>
    </source>
</evidence>
<name>A0A2I0R423_9FLAO</name>
<evidence type="ECO:0000259" key="3">
    <source>
        <dbReference type="Pfam" id="PF00724"/>
    </source>
</evidence>
<gene>
    <name evidence="4" type="ORF">CW751_04515</name>
</gene>
<evidence type="ECO:0000256" key="2">
    <source>
        <dbReference type="ARBA" id="ARBA00023002"/>
    </source>
</evidence>
<dbReference type="EMBL" id="PJNI01000003">
    <property type="protein sequence ID" value="PKR81325.1"/>
    <property type="molecule type" value="Genomic_DNA"/>
</dbReference>
<feature type="domain" description="NADH:flavin oxidoreductase/NADH oxidase N-terminal" evidence="3">
    <location>
        <begin position="6"/>
        <end position="319"/>
    </location>
</feature>
<dbReference type="GO" id="GO:0016491">
    <property type="term" value="F:oxidoreductase activity"/>
    <property type="evidence" value="ECO:0007669"/>
    <property type="project" value="UniProtKB-KW"/>
</dbReference>
<dbReference type="Pfam" id="PF00724">
    <property type="entry name" value="Oxidored_FMN"/>
    <property type="match status" value="1"/>
</dbReference>
<dbReference type="Proteomes" id="UP000236654">
    <property type="component" value="Unassembled WGS sequence"/>
</dbReference>
<keyword evidence="2" id="KW-0560">Oxidoreductase</keyword>
<dbReference type="CDD" id="cd02803">
    <property type="entry name" value="OYE_like_FMN_family"/>
    <property type="match status" value="1"/>
</dbReference>
<dbReference type="PANTHER" id="PTHR43656">
    <property type="entry name" value="BINDING OXIDOREDUCTASE, PUTATIVE (AFU_ORTHOLOGUE AFUA_2G08260)-RELATED"/>
    <property type="match status" value="1"/>
</dbReference>
<proteinExistence type="predicted"/>
<dbReference type="InterPro" id="IPR013785">
    <property type="entry name" value="Aldolase_TIM"/>
</dbReference>
<dbReference type="InterPro" id="IPR051799">
    <property type="entry name" value="NADH_flavin_oxidoreductase"/>
</dbReference>
<dbReference type="SUPFAM" id="SSF51395">
    <property type="entry name" value="FMN-linked oxidoreductases"/>
    <property type="match status" value="1"/>
</dbReference>
<dbReference type="RefSeq" id="WP_101333806.1">
    <property type="nucleotide sequence ID" value="NZ_PJNI01000003.1"/>
</dbReference>
<dbReference type="PANTHER" id="PTHR43656:SF2">
    <property type="entry name" value="BINDING OXIDOREDUCTASE, PUTATIVE (AFU_ORTHOLOGUE AFUA_2G08260)-RELATED"/>
    <property type="match status" value="1"/>
</dbReference>
<dbReference type="GO" id="GO:0010181">
    <property type="term" value="F:FMN binding"/>
    <property type="evidence" value="ECO:0007669"/>
    <property type="project" value="InterPro"/>
</dbReference>
<organism evidence="4 5">
    <name type="scientific">Brumimicrobium salinarum</name>
    <dbReference type="NCBI Taxonomy" id="2058658"/>
    <lineage>
        <taxon>Bacteria</taxon>
        <taxon>Pseudomonadati</taxon>
        <taxon>Bacteroidota</taxon>
        <taxon>Flavobacteriia</taxon>
        <taxon>Flavobacteriales</taxon>
        <taxon>Crocinitomicaceae</taxon>
        <taxon>Brumimicrobium</taxon>
    </lineage>
</organism>
<dbReference type="InterPro" id="IPR001155">
    <property type="entry name" value="OxRdtase_FMN_N"/>
</dbReference>
<keyword evidence="1" id="KW-0285">Flavoprotein</keyword>
<protein>
    <submittedName>
        <fullName evidence="4">NADH:flavin oxidoreductase</fullName>
    </submittedName>
</protein>
<dbReference type="OrthoDB" id="9772736at2"/>